<dbReference type="PROSITE" id="PS50005">
    <property type="entry name" value="TPR"/>
    <property type="match status" value="1"/>
</dbReference>
<keyword evidence="1" id="KW-0802">TPR repeat</keyword>
<dbReference type="SMART" id="SM00028">
    <property type="entry name" value="TPR"/>
    <property type="match status" value="2"/>
</dbReference>
<dbReference type="OrthoDB" id="916275at2"/>
<sequence length="156" mass="16628">MRLGRHTLGRWNLLVLLGSALVTTALGLATQPLAAQTTTAAASAYRQGQFQRADDLLAGAAREGLLVDADALVVRGFARYQTGQYAAARRDFQAVLDRSPRYADAWYGLALVARAQGCAAEALTLNREALAIDPGRADLQQLQESLSAVQVMADGQ</sequence>
<dbReference type="Gene3D" id="1.25.40.10">
    <property type="entry name" value="Tetratricopeptide repeat domain"/>
    <property type="match status" value="1"/>
</dbReference>
<gene>
    <name evidence="2" type="ORF">DEIGR_100438</name>
</gene>
<accession>A0A100HGS6</accession>
<dbReference type="EMBL" id="BCMS01000001">
    <property type="protein sequence ID" value="GAQ20411.1"/>
    <property type="molecule type" value="Genomic_DNA"/>
</dbReference>
<name>A0A100HGS6_9DEIO</name>
<protein>
    <submittedName>
        <fullName evidence="2">Uncharacterized protein</fullName>
    </submittedName>
</protein>
<dbReference type="Proteomes" id="UP000056209">
    <property type="component" value="Unassembled WGS sequence"/>
</dbReference>
<dbReference type="AlphaFoldDB" id="A0A100HGS6"/>
<feature type="repeat" description="TPR" evidence="1">
    <location>
        <begin position="69"/>
        <end position="102"/>
    </location>
</feature>
<dbReference type="Pfam" id="PF13432">
    <property type="entry name" value="TPR_16"/>
    <property type="match status" value="1"/>
</dbReference>
<evidence type="ECO:0000256" key="1">
    <source>
        <dbReference type="PROSITE-ProRule" id="PRU00339"/>
    </source>
</evidence>
<organism evidence="2 3">
    <name type="scientific">Deinococcus grandis</name>
    <dbReference type="NCBI Taxonomy" id="57498"/>
    <lineage>
        <taxon>Bacteria</taxon>
        <taxon>Thermotogati</taxon>
        <taxon>Deinococcota</taxon>
        <taxon>Deinococci</taxon>
        <taxon>Deinococcales</taxon>
        <taxon>Deinococcaceae</taxon>
        <taxon>Deinococcus</taxon>
    </lineage>
</organism>
<dbReference type="SUPFAM" id="SSF48452">
    <property type="entry name" value="TPR-like"/>
    <property type="match status" value="1"/>
</dbReference>
<dbReference type="RefSeq" id="WP_058974886.1">
    <property type="nucleotide sequence ID" value="NZ_BCMS01000001.1"/>
</dbReference>
<proteinExistence type="predicted"/>
<evidence type="ECO:0000313" key="2">
    <source>
        <dbReference type="EMBL" id="GAQ20411.1"/>
    </source>
</evidence>
<dbReference type="InterPro" id="IPR011990">
    <property type="entry name" value="TPR-like_helical_dom_sf"/>
</dbReference>
<evidence type="ECO:0000313" key="3">
    <source>
        <dbReference type="Proteomes" id="UP000056209"/>
    </source>
</evidence>
<comment type="caution">
    <text evidence="2">The sequence shown here is derived from an EMBL/GenBank/DDBJ whole genome shotgun (WGS) entry which is preliminary data.</text>
</comment>
<reference evidence="3" key="1">
    <citation type="submission" date="2015-11" db="EMBL/GenBank/DDBJ databases">
        <title>Draft Genome Sequence of the Radioresistant Bacterium Deinococcus grandis, Isolated from Freshwater Fish in Japan.</title>
        <authorList>
            <person name="Satoh K."/>
            <person name="Onodera T."/>
            <person name="Omoso K."/>
            <person name="Takeda-Yano K."/>
            <person name="Katayama T."/>
            <person name="Oono Y."/>
            <person name="Narumi I."/>
        </authorList>
    </citation>
    <scope>NUCLEOTIDE SEQUENCE [LARGE SCALE GENOMIC DNA]</scope>
    <source>
        <strain evidence="3">ATCC 43672</strain>
    </source>
</reference>
<keyword evidence="3" id="KW-1185">Reference proteome</keyword>
<dbReference type="InterPro" id="IPR019734">
    <property type="entry name" value="TPR_rpt"/>
</dbReference>